<gene>
    <name evidence="2" type="ORF">H8698_06505</name>
</gene>
<accession>A0A926DMW6</accession>
<dbReference type="InterPro" id="IPR013830">
    <property type="entry name" value="SGNH_hydro"/>
</dbReference>
<dbReference type="InterPro" id="IPR051532">
    <property type="entry name" value="Ester_Hydrolysis_Enzymes"/>
</dbReference>
<dbReference type="AlphaFoldDB" id="A0A926DMW6"/>
<keyword evidence="3" id="KW-1185">Reference proteome</keyword>
<dbReference type="SUPFAM" id="SSF52266">
    <property type="entry name" value="SGNH hydrolase"/>
    <property type="match status" value="1"/>
</dbReference>
<feature type="domain" description="SGNH hydrolase-type esterase" evidence="1">
    <location>
        <begin position="588"/>
        <end position="788"/>
    </location>
</feature>
<sequence length="847" mass="91892">MNERYFAEKQDGVNTIHAEDFNLAFGDIADDMATLEAEAAASDAHIKNASNPHSVTKAQIGLGNVDNTKDADKPVSTATQAALDLKANAADVYYKNVLYTKNETDAKLALKANSADIYTKPEVDEKISSVSIWGGAVSSWEGLPTNPKPGTYCYVSSDIANGAKYSGKASDFFVIDSLPLGGDGIYICGLKTGFILDTACVGTNSGLDAVCVYNAARSKVGEIWPYDTGGNYPLNFSIELLGLSSADDTVTFYLGYWDGTSFPAKIENFSAGSMIFWNGTEWCGVASADLAGEVSGKADKIKTNPHGGIYGYPLIVTDHLAGEGPISLKVYGASDGVGDLVASGDYTGKYAIPITIRGKNLFSTKSIQNTSSTINGITWTINDDGSITANGTATANSHYNAVKQADAILFPAGDYSFSTTYEHYNQIQFKIITYVDGAATILTQTLGKDSPVFTLADDTYLCFQCTIGSGKTLDNVTIYPRIEYGKVLTEYEPYGISAEKTVYTDAPLTEGESVEITDIVMPESAKLFISANTTVPPSGMELLYYQDMNKLVGEFASGAHPLMGKKILCLGDSIFGTKNTEVSEFFKSITKANVYNCALGGTRMAQHEEGWDNWSMYRFAYSIANNDWAIQENGLSHTNVPPFAEERLAFIKTLDFNDIDVITINHGTNDWSGSITLDNDSNPLDTTTYMGALRYSIETILTAYPHLKIVVLSPCWRYWKDADGNFTNDSNTRTNTISETLLTYVNKGKQVAANYQLNWIDLYHIGFNELTTSIYFPSTDTTHPNNTGRLAIAKKMAECMGVTFAEDYTDSLNYADKTYVDNAIGDIETALDSIIAIQNELIGGDGE</sequence>
<dbReference type="RefSeq" id="WP_249311788.1">
    <property type="nucleotide sequence ID" value="NZ_JACRSU010000002.1"/>
</dbReference>
<keyword evidence="2" id="KW-0378">Hydrolase</keyword>
<dbReference type="EMBL" id="JACRSU010000002">
    <property type="protein sequence ID" value="MBC8540624.1"/>
    <property type="molecule type" value="Genomic_DNA"/>
</dbReference>
<dbReference type="PANTHER" id="PTHR30383">
    <property type="entry name" value="THIOESTERASE 1/PROTEASE 1/LYSOPHOSPHOLIPASE L1"/>
    <property type="match status" value="1"/>
</dbReference>
<dbReference type="InterPro" id="IPR036514">
    <property type="entry name" value="SGNH_hydro_sf"/>
</dbReference>
<dbReference type="Proteomes" id="UP000611762">
    <property type="component" value="Unassembled WGS sequence"/>
</dbReference>
<reference evidence="2" key="1">
    <citation type="submission" date="2020-08" db="EMBL/GenBank/DDBJ databases">
        <title>Genome public.</title>
        <authorList>
            <person name="Liu C."/>
            <person name="Sun Q."/>
        </authorList>
    </citation>
    <scope>NUCLEOTIDE SEQUENCE</scope>
    <source>
        <strain evidence="2">H8</strain>
    </source>
</reference>
<proteinExistence type="predicted"/>
<dbReference type="GO" id="GO:0016787">
    <property type="term" value="F:hydrolase activity"/>
    <property type="evidence" value="ECO:0007669"/>
    <property type="project" value="UniProtKB-KW"/>
</dbReference>
<evidence type="ECO:0000259" key="1">
    <source>
        <dbReference type="Pfam" id="PF13472"/>
    </source>
</evidence>
<protein>
    <submittedName>
        <fullName evidence="2">SGNH/GDSL hydrolase family protein</fullName>
    </submittedName>
</protein>
<dbReference type="Gene3D" id="3.40.50.1110">
    <property type="entry name" value="SGNH hydrolase"/>
    <property type="match status" value="1"/>
</dbReference>
<evidence type="ECO:0000313" key="3">
    <source>
        <dbReference type="Proteomes" id="UP000611762"/>
    </source>
</evidence>
<dbReference type="Pfam" id="PF13472">
    <property type="entry name" value="Lipase_GDSL_2"/>
    <property type="match status" value="1"/>
</dbReference>
<name>A0A926DMW6_9FIRM</name>
<evidence type="ECO:0000313" key="2">
    <source>
        <dbReference type="EMBL" id="MBC8540624.1"/>
    </source>
</evidence>
<organism evidence="2 3">
    <name type="scientific">Congzhengia minquanensis</name>
    <dbReference type="NCBI Taxonomy" id="2763657"/>
    <lineage>
        <taxon>Bacteria</taxon>
        <taxon>Bacillati</taxon>
        <taxon>Bacillota</taxon>
        <taxon>Clostridia</taxon>
        <taxon>Eubacteriales</taxon>
        <taxon>Oscillospiraceae</taxon>
        <taxon>Congzhengia</taxon>
    </lineage>
</organism>
<comment type="caution">
    <text evidence="2">The sequence shown here is derived from an EMBL/GenBank/DDBJ whole genome shotgun (WGS) entry which is preliminary data.</text>
</comment>
<dbReference type="CDD" id="cd00229">
    <property type="entry name" value="SGNH_hydrolase"/>
    <property type="match status" value="1"/>
</dbReference>